<keyword evidence="3" id="KW-1185">Reference proteome</keyword>
<dbReference type="SUPFAM" id="SSF52317">
    <property type="entry name" value="Class I glutamine amidotransferase-like"/>
    <property type="match status" value="1"/>
</dbReference>
<dbReference type="Pfam" id="PF01965">
    <property type="entry name" value="DJ-1_PfpI"/>
    <property type="match status" value="1"/>
</dbReference>
<feature type="domain" description="DJ-1/PfpI" evidence="1">
    <location>
        <begin position="41"/>
        <end position="189"/>
    </location>
</feature>
<dbReference type="AlphaFoldDB" id="A0A6A5YIF8"/>
<dbReference type="OrthoDB" id="543156at2759"/>
<proteinExistence type="predicted"/>
<organism evidence="2 3">
    <name type="scientific">Lophiotrema nucula</name>
    <dbReference type="NCBI Taxonomy" id="690887"/>
    <lineage>
        <taxon>Eukaryota</taxon>
        <taxon>Fungi</taxon>
        <taxon>Dikarya</taxon>
        <taxon>Ascomycota</taxon>
        <taxon>Pezizomycotina</taxon>
        <taxon>Dothideomycetes</taxon>
        <taxon>Pleosporomycetidae</taxon>
        <taxon>Pleosporales</taxon>
        <taxon>Lophiotremataceae</taxon>
        <taxon>Lophiotrema</taxon>
    </lineage>
</organism>
<reference evidence="2" key="1">
    <citation type="journal article" date="2020" name="Stud. Mycol.">
        <title>101 Dothideomycetes genomes: a test case for predicting lifestyles and emergence of pathogens.</title>
        <authorList>
            <person name="Haridas S."/>
            <person name="Albert R."/>
            <person name="Binder M."/>
            <person name="Bloem J."/>
            <person name="Labutti K."/>
            <person name="Salamov A."/>
            <person name="Andreopoulos B."/>
            <person name="Baker S."/>
            <person name="Barry K."/>
            <person name="Bills G."/>
            <person name="Bluhm B."/>
            <person name="Cannon C."/>
            <person name="Castanera R."/>
            <person name="Culley D."/>
            <person name="Daum C."/>
            <person name="Ezra D."/>
            <person name="Gonzalez J."/>
            <person name="Henrissat B."/>
            <person name="Kuo A."/>
            <person name="Liang C."/>
            <person name="Lipzen A."/>
            <person name="Lutzoni F."/>
            <person name="Magnuson J."/>
            <person name="Mondo S."/>
            <person name="Nolan M."/>
            <person name="Ohm R."/>
            <person name="Pangilinan J."/>
            <person name="Park H.-J."/>
            <person name="Ramirez L."/>
            <person name="Alfaro M."/>
            <person name="Sun H."/>
            <person name="Tritt A."/>
            <person name="Yoshinaga Y."/>
            <person name="Zwiers L.-H."/>
            <person name="Turgeon B."/>
            <person name="Goodwin S."/>
            <person name="Spatafora J."/>
            <person name="Crous P."/>
            <person name="Grigoriev I."/>
        </authorList>
    </citation>
    <scope>NUCLEOTIDE SEQUENCE</scope>
    <source>
        <strain evidence="2">CBS 627.86</strain>
    </source>
</reference>
<dbReference type="Gene3D" id="3.40.50.880">
    <property type="match status" value="1"/>
</dbReference>
<dbReference type="PANTHER" id="PTHR43130:SF3">
    <property type="entry name" value="HTH-TYPE TRANSCRIPTIONAL REGULATOR RV1931C"/>
    <property type="match status" value="1"/>
</dbReference>
<evidence type="ECO:0000259" key="1">
    <source>
        <dbReference type="Pfam" id="PF01965"/>
    </source>
</evidence>
<gene>
    <name evidence="2" type="ORF">BDV96DRAFT_589964</name>
</gene>
<evidence type="ECO:0000313" key="3">
    <source>
        <dbReference type="Proteomes" id="UP000799770"/>
    </source>
</evidence>
<sequence length="266" mass="29275">MRTEPELNIFKRRHFQPVYFSWPNWRLIGRKNGAMVPTYKVATLLYPGADILDFSGPVEIYSTSPPPGKERAFITTTFSHVNPVTVAANAFTYTPDKSLPDIAASIEEYDILLIPGAWPQVIEDLVGTDDGKKILALVQKFAALPPRKETGHRVIQSVCTGALILGASGILANRTVTTHHLSYEKLKEMADEAAGGESHIDILRKKRWVDAGKTEAGVRIINAGGVSSGLDASLWIVEELAGKDFADWTANIVEFERRGKDDGWSN</sequence>
<dbReference type="PANTHER" id="PTHR43130">
    <property type="entry name" value="ARAC-FAMILY TRANSCRIPTIONAL REGULATOR"/>
    <property type="match status" value="1"/>
</dbReference>
<accession>A0A6A5YIF8</accession>
<protein>
    <submittedName>
        <fullName evidence="2">Transcriptional regulator</fullName>
    </submittedName>
</protein>
<evidence type="ECO:0000313" key="2">
    <source>
        <dbReference type="EMBL" id="KAF2107002.1"/>
    </source>
</evidence>
<name>A0A6A5YIF8_9PLEO</name>
<dbReference type="InterPro" id="IPR052158">
    <property type="entry name" value="INH-QAR"/>
</dbReference>
<dbReference type="Proteomes" id="UP000799770">
    <property type="component" value="Unassembled WGS sequence"/>
</dbReference>
<dbReference type="EMBL" id="ML977357">
    <property type="protein sequence ID" value="KAF2107002.1"/>
    <property type="molecule type" value="Genomic_DNA"/>
</dbReference>
<dbReference type="InterPro" id="IPR002818">
    <property type="entry name" value="DJ-1/PfpI"/>
</dbReference>
<dbReference type="InterPro" id="IPR029062">
    <property type="entry name" value="Class_I_gatase-like"/>
</dbReference>